<feature type="transmembrane region" description="Helical" evidence="6">
    <location>
        <begin position="72"/>
        <end position="96"/>
    </location>
</feature>
<keyword evidence="8" id="KW-1185">Reference proteome</keyword>
<evidence type="ECO:0000256" key="6">
    <source>
        <dbReference type="SAM" id="Phobius"/>
    </source>
</evidence>
<evidence type="ECO:0000256" key="1">
    <source>
        <dbReference type="ARBA" id="ARBA00004651"/>
    </source>
</evidence>
<sequence>MSILELALMGFIIGLTGALAPGPTLIATIRSALHVGWTGGPRVTLGHVIAEMVIVVLIAAGISSFPETLRPAIAGIGGSALILFGGMTLFGARGAAISADISMESPSGPILAGLLTSVSNPYFWIWWFSVGSALLISSLSQGAAGLAAFIAGHWAADLGWFTLVSISIHHSRMMLSNRMYQGILVLCGVILVLFGIWFLIQAFPAPSL</sequence>
<dbReference type="InterPro" id="IPR001123">
    <property type="entry name" value="LeuE-type"/>
</dbReference>
<dbReference type="InParanoid" id="Q2FLZ6"/>
<dbReference type="AlphaFoldDB" id="Q2FLZ6"/>
<evidence type="ECO:0000256" key="4">
    <source>
        <dbReference type="ARBA" id="ARBA00022989"/>
    </source>
</evidence>
<dbReference type="GO" id="GO:0006865">
    <property type="term" value="P:amino acid transport"/>
    <property type="evidence" value="ECO:0007669"/>
    <property type="project" value="InterPro"/>
</dbReference>
<dbReference type="GO" id="GO:0005886">
    <property type="term" value="C:plasma membrane"/>
    <property type="evidence" value="ECO:0007669"/>
    <property type="project" value="UniProtKB-SubCell"/>
</dbReference>
<dbReference type="Proteomes" id="UP000001941">
    <property type="component" value="Chromosome"/>
</dbReference>
<keyword evidence="5 6" id="KW-0472">Membrane</keyword>
<dbReference type="GeneID" id="3924548"/>
<dbReference type="PANTHER" id="PTHR38825">
    <property type="entry name" value="LYSINE EXPORTER PROTEIN (LYSE/YGGA)"/>
    <property type="match status" value="1"/>
</dbReference>
<evidence type="ECO:0000256" key="5">
    <source>
        <dbReference type="ARBA" id="ARBA00023136"/>
    </source>
</evidence>
<proteinExistence type="predicted"/>
<keyword evidence="4 6" id="KW-1133">Transmembrane helix</keyword>
<dbReference type="EMBL" id="CP000254">
    <property type="protein sequence ID" value="ABD41171.1"/>
    <property type="molecule type" value="Genomic_DNA"/>
</dbReference>
<dbReference type="eggNOG" id="arCOG01947">
    <property type="taxonomic scope" value="Archaea"/>
</dbReference>
<dbReference type="HOGENOM" id="CLU_104651_0_0_2"/>
<dbReference type="OrthoDB" id="121309at2157"/>
<dbReference type="KEGG" id="mhu:Mhun_1436"/>
<comment type="subcellular location">
    <subcellularLocation>
        <location evidence="1">Cell membrane</location>
        <topology evidence="1">Multi-pass membrane protein</topology>
    </subcellularLocation>
</comment>
<evidence type="ECO:0000313" key="8">
    <source>
        <dbReference type="Proteomes" id="UP000001941"/>
    </source>
</evidence>
<evidence type="ECO:0000313" key="7">
    <source>
        <dbReference type="EMBL" id="ABD41171.1"/>
    </source>
</evidence>
<dbReference type="Pfam" id="PF01810">
    <property type="entry name" value="LysE"/>
    <property type="match status" value="1"/>
</dbReference>
<protein>
    <submittedName>
        <fullName evidence="7">Lysine exporter protein (LYSE/YGGA)</fullName>
    </submittedName>
</protein>
<dbReference type="RefSeq" id="WP_011448440.1">
    <property type="nucleotide sequence ID" value="NC_007796.1"/>
</dbReference>
<reference evidence="8" key="1">
    <citation type="journal article" date="2016" name="Stand. Genomic Sci.">
        <title>Complete genome sequence of Methanospirillum hungatei type strain JF1.</title>
        <authorList>
            <person name="Gunsalus R.P."/>
            <person name="Cook L.E."/>
            <person name="Crable B."/>
            <person name="Rohlin L."/>
            <person name="McDonald E."/>
            <person name="Mouttaki H."/>
            <person name="Sieber J.R."/>
            <person name="Poweleit N."/>
            <person name="Zhou H."/>
            <person name="Lapidus A.L."/>
            <person name="Daligault H.E."/>
            <person name="Land M."/>
            <person name="Gilna P."/>
            <person name="Ivanova N."/>
            <person name="Kyrpides N."/>
            <person name="Culley D.E."/>
            <person name="McInerney M.J."/>
        </authorList>
    </citation>
    <scope>NUCLEOTIDE SEQUENCE [LARGE SCALE GENOMIC DNA]</scope>
    <source>
        <strain evidence="8">ATCC 27890 / DSM 864 / NBRC 100397 / JF-1</strain>
    </source>
</reference>
<feature type="transmembrane region" description="Helical" evidence="6">
    <location>
        <begin position="6"/>
        <end position="33"/>
    </location>
</feature>
<accession>Q2FLZ6</accession>
<gene>
    <name evidence="7" type="ordered locus">Mhun_1436</name>
</gene>
<evidence type="ECO:0000256" key="3">
    <source>
        <dbReference type="ARBA" id="ARBA00022692"/>
    </source>
</evidence>
<feature type="transmembrane region" description="Helical" evidence="6">
    <location>
        <begin position="45"/>
        <end position="66"/>
    </location>
</feature>
<feature type="transmembrane region" description="Helical" evidence="6">
    <location>
        <begin position="180"/>
        <end position="200"/>
    </location>
</feature>
<dbReference type="PANTHER" id="PTHR38825:SF1">
    <property type="entry name" value="TRANSPORTER, LYSE FAMILY"/>
    <property type="match status" value="1"/>
</dbReference>
<dbReference type="STRING" id="323259.Mhun_1436"/>
<keyword evidence="2" id="KW-1003">Cell membrane</keyword>
<organism evidence="7 8">
    <name type="scientific">Methanospirillum hungatei JF-1 (strain ATCC 27890 / DSM 864 / NBRC 100397 / JF-1)</name>
    <dbReference type="NCBI Taxonomy" id="323259"/>
    <lineage>
        <taxon>Archaea</taxon>
        <taxon>Methanobacteriati</taxon>
        <taxon>Methanobacteriota</taxon>
        <taxon>Stenosarchaea group</taxon>
        <taxon>Methanomicrobia</taxon>
        <taxon>Methanomicrobiales</taxon>
        <taxon>Methanospirillaceae</taxon>
        <taxon>Methanospirillum</taxon>
    </lineage>
</organism>
<dbReference type="EnsemblBacteria" id="ABD41171">
    <property type="protein sequence ID" value="ABD41171"/>
    <property type="gene ID" value="Mhun_1436"/>
</dbReference>
<keyword evidence="3 6" id="KW-0812">Transmembrane</keyword>
<evidence type="ECO:0000256" key="2">
    <source>
        <dbReference type="ARBA" id="ARBA00022475"/>
    </source>
</evidence>
<name>Q2FLZ6_METHJ</name>